<dbReference type="InterPro" id="IPR001398">
    <property type="entry name" value="Macrophage_inhib_fac"/>
</dbReference>
<evidence type="ECO:0000256" key="12">
    <source>
        <dbReference type="ARBA" id="ARBA00041912"/>
    </source>
</evidence>
<dbReference type="SMR" id="H2Y234"/>
<accession>A0A1W2W126</accession>
<evidence type="ECO:0000256" key="13">
    <source>
        <dbReference type="ARBA" id="ARBA00042730"/>
    </source>
</evidence>
<evidence type="ECO:0000256" key="3">
    <source>
        <dbReference type="ARBA" id="ARBA00022514"/>
    </source>
</evidence>
<reference evidence="14" key="4">
    <citation type="submission" date="2025-09" db="UniProtKB">
        <authorList>
            <consortium name="Ensembl"/>
        </authorList>
    </citation>
    <scope>IDENTIFICATION</scope>
</reference>
<comment type="subcellular location">
    <subcellularLocation>
        <location evidence="1">Secreted</location>
    </subcellularLocation>
</comment>
<evidence type="ECO:0000256" key="8">
    <source>
        <dbReference type="ARBA" id="ARBA00038932"/>
    </source>
</evidence>
<dbReference type="AlphaFoldDB" id="H2Y234"/>
<evidence type="ECO:0000256" key="5">
    <source>
        <dbReference type="ARBA" id="ARBA00023235"/>
    </source>
</evidence>
<proteinExistence type="inferred from homology"/>
<reference evidence="14" key="3">
    <citation type="submission" date="2025-08" db="UniProtKB">
        <authorList>
            <consortium name="Ensembl"/>
        </authorList>
    </citation>
    <scope>IDENTIFICATION</scope>
</reference>
<evidence type="ECO:0000256" key="9">
    <source>
        <dbReference type="ARBA" id="ARBA00039086"/>
    </source>
</evidence>
<dbReference type="GO" id="GO:0005125">
    <property type="term" value="F:cytokine activity"/>
    <property type="evidence" value="ECO:0000318"/>
    <property type="project" value="GO_Central"/>
</dbReference>
<dbReference type="GeneID" id="100183461"/>
<evidence type="ECO:0000256" key="7">
    <source>
        <dbReference type="ARBA" id="ARBA00036823"/>
    </source>
</evidence>
<evidence type="ECO:0000256" key="2">
    <source>
        <dbReference type="ARBA" id="ARBA00005851"/>
    </source>
</evidence>
<organism evidence="14 15">
    <name type="scientific">Ciona intestinalis</name>
    <name type="common">Transparent sea squirt</name>
    <name type="synonym">Ascidia intestinalis</name>
    <dbReference type="NCBI Taxonomy" id="7719"/>
    <lineage>
        <taxon>Eukaryota</taxon>
        <taxon>Metazoa</taxon>
        <taxon>Chordata</taxon>
        <taxon>Tunicata</taxon>
        <taxon>Ascidiacea</taxon>
        <taxon>Phlebobranchia</taxon>
        <taxon>Cionidae</taxon>
        <taxon>Ciona</taxon>
    </lineage>
</organism>
<reference evidence="15" key="1">
    <citation type="journal article" date="2002" name="Science">
        <title>The draft genome of Ciona intestinalis: insights into chordate and vertebrate origins.</title>
        <authorList>
            <person name="Dehal P."/>
            <person name="Satou Y."/>
            <person name="Campbell R.K."/>
            <person name="Chapman J."/>
            <person name="Degnan B."/>
            <person name="De Tomaso A."/>
            <person name="Davidson B."/>
            <person name="Di Gregorio A."/>
            <person name="Gelpke M."/>
            <person name="Goodstein D.M."/>
            <person name="Harafuji N."/>
            <person name="Hastings K.E."/>
            <person name="Ho I."/>
            <person name="Hotta K."/>
            <person name="Huang W."/>
            <person name="Kawashima T."/>
            <person name="Lemaire P."/>
            <person name="Martinez D."/>
            <person name="Meinertzhagen I.A."/>
            <person name="Necula S."/>
            <person name="Nonaka M."/>
            <person name="Putnam N."/>
            <person name="Rash S."/>
            <person name="Saiga H."/>
            <person name="Satake M."/>
            <person name="Terry A."/>
            <person name="Yamada L."/>
            <person name="Wang H.G."/>
            <person name="Awazu S."/>
            <person name="Azumi K."/>
            <person name="Boore J."/>
            <person name="Branno M."/>
            <person name="Chin-Bow S."/>
            <person name="DeSantis R."/>
            <person name="Doyle S."/>
            <person name="Francino P."/>
            <person name="Keys D.N."/>
            <person name="Haga S."/>
            <person name="Hayashi H."/>
            <person name="Hino K."/>
            <person name="Imai K.S."/>
            <person name="Inaba K."/>
            <person name="Kano S."/>
            <person name="Kobayashi K."/>
            <person name="Kobayashi M."/>
            <person name="Lee B.I."/>
            <person name="Makabe K.W."/>
            <person name="Manohar C."/>
            <person name="Matassi G."/>
            <person name="Medina M."/>
            <person name="Mochizuki Y."/>
            <person name="Mount S."/>
            <person name="Morishita T."/>
            <person name="Miura S."/>
            <person name="Nakayama A."/>
            <person name="Nishizaka S."/>
            <person name="Nomoto H."/>
            <person name="Ohta F."/>
            <person name="Oishi K."/>
            <person name="Rigoutsos I."/>
            <person name="Sano M."/>
            <person name="Sasaki A."/>
            <person name="Sasakura Y."/>
            <person name="Shoguchi E."/>
            <person name="Shin-i T."/>
            <person name="Spagnuolo A."/>
            <person name="Stainier D."/>
            <person name="Suzuki M.M."/>
            <person name="Tassy O."/>
            <person name="Takatori N."/>
            <person name="Tokuoka M."/>
            <person name="Yagi K."/>
            <person name="Yoshizaki F."/>
            <person name="Wada S."/>
            <person name="Zhang C."/>
            <person name="Hyatt P.D."/>
            <person name="Larimer F."/>
            <person name="Detter C."/>
            <person name="Doggett N."/>
            <person name="Glavina T."/>
            <person name="Hawkins T."/>
            <person name="Richardson P."/>
            <person name="Lucas S."/>
            <person name="Kohara Y."/>
            <person name="Levine M."/>
            <person name="Satoh N."/>
            <person name="Rokhsar D.S."/>
        </authorList>
    </citation>
    <scope>NUCLEOTIDE SEQUENCE [LARGE SCALE GENOMIC DNA]</scope>
</reference>
<dbReference type="PANTHER" id="PTHR11954:SF6">
    <property type="entry name" value="MACROPHAGE MIGRATION INHIBITORY FACTOR"/>
    <property type="match status" value="1"/>
</dbReference>
<evidence type="ECO:0000256" key="1">
    <source>
        <dbReference type="ARBA" id="ARBA00004613"/>
    </source>
</evidence>
<evidence type="ECO:0000256" key="6">
    <source>
        <dbReference type="ARBA" id="ARBA00036735"/>
    </source>
</evidence>
<evidence type="ECO:0000256" key="10">
    <source>
        <dbReference type="ARBA" id="ARBA00039619"/>
    </source>
</evidence>
<dbReference type="Proteomes" id="UP000008144">
    <property type="component" value="Chromosome 10"/>
</dbReference>
<dbReference type="FunCoup" id="H2Y234">
    <property type="interactions" value="41"/>
</dbReference>
<keyword evidence="4" id="KW-0964">Secreted</keyword>
<dbReference type="KEGG" id="cin:100183461"/>
<dbReference type="GO" id="GO:0005615">
    <property type="term" value="C:extracellular space"/>
    <property type="evidence" value="ECO:0000318"/>
    <property type="project" value="GO_Central"/>
</dbReference>
<dbReference type="GO" id="GO:0004167">
    <property type="term" value="F:dopachrome isomerase activity"/>
    <property type="evidence" value="ECO:0007669"/>
    <property type="project" value="UniProtKB-EC"/>
</dbReference>
<evidence type="ECO:0000256" key="4">
    <source>
        <dbReference type="ARBA" id="ARBA00022525"/>
    </source>
</evidence>
<reference evidence="14" key="2">
    <citation type="journal article" date="2008" name="Genome Biol.">
        <title>Improved genome assembly and evidence-based global gene model set for the chordate Ciona intestinalis: new insight into intron and operon populations.</title>
        <authorList>
            <person name="Satou Y."/>
            <person name="Mineta K."/>
            <person name="Ogasawara M."/>
            <person name="Sasakura Y."/>
            <person name="Shoguchi E."/>
            <person name="Ueno K."/>
            <person name="Yamada L."/>
            <person name="Matsumoto J."/>
            <person name="Wasserscheid J."/>
            <person name="Dewar K."/>
            <person name="Wiley G.B."/>
            <person name="Macmil S.L."/>
            <person name="Roe B.A."/>
            <person name="Zeller R.W."/>
            <person name="Hastings K.E."/>
            <person name="Lemaire P."/>
            <person name="Lindquist E."/>
            <person name="Endo T."/>
            <person name="Hotta K."/>
            <person name="Inaba K."/>
        </authorList>
    </citation>
    <scope>NUCLEOTIDE SEQUENCE [LARGE SCALE GENOMIC DNA]</scope>
    <source>
        <strain evidence="14">wild type</strain>
    </source>
</reference>
<comment type="catalytic activity">
    <reaction evidence="7">
        <text>L-dopachrome = 5,6-dihydroxyindole-2-carboxylate</text>
        <dbReference type="Rhea" id="RHEA:13041"/>
        <dbReference type="ChEBI" id="CHEBI:16875"/>
        <dbReference type="ChEBI" id="CHEBI:57509"/>
        <dbReference type="EC" id="5.3.3.12"/>
    </reaction>
</comment>
<keyword evidence="3" id="KW-0202">Cytokine</keyword>
<evidence type="ECO:0000313" key="14">
    <source>
        <dbReference type="Ensembl" id="ENSCINP00000035969.1"/>
    </source>
</evidence>
<dbReference type="Gene3D" id="3.30.429.10">
    <property type="entry name" value="Macrophage Migration Inhibitory Factor"/>
    <property type="match status" value="1"/>
</dbReference>
<dbReference type="STRING" id="7719.ENSCINP00000035969"/>
<dbReference type="SUPFAM" id="SSF55331">
    <property type="entry name" value="Tautomerase/MIF"/>
    <property type="match status" value="1"/>
</dbReference>
<comment type="catalytic activity">
    <reaction evidence="6">
        <text>3-phenylpyruvate = enol-phenylpyruvate</text>
        <dbReference type="Rhea" id="RHEA:17097"/>
        <dbReference type="ChEBI" id="CHEBI:16815"/>
        <dbReference type="ChEBI" id="CHEBI:18005"/>
        <dbReference type="EC" id="5.3.2.1"/>
    </reaction>
</comment>
<keyword evidence="15" id="KW-1185">Reference proteome</keyword>
<dbReference type="EC" id="5.3.2.1" evidence="9"/>
<dbReference type="HOGENOM" id="CLU_129906_1_2_1"/>
<comment type="similarity">
    <text evidence="2">Belongs to the MIF family.</text>
</comment>
<accession>H2Y234</accession>
<name>H2Y234_CIOIN</name>
<dbReference type="InterPro" id="IPR014347">
    <property type="entry name" value="Tautomerase/MIF_sf"/>
</dbReference>
<dbReference type="OrthoDB" id="255819at2759"/>
<dbReference type="EMBL" id="EAAA01000580">
    <property type="status" value="NOT_ANNOTATED_CDS"/>
    <property type="molecule type" value="Genomic_DNA"/>
</dbReference>
<dbReference type="EC" id="5.3.3.12" evidence="8"/>
<dbReference type="RefSeq" id="XP_002120886.1">
    <property type="nucleotide sequence ID" value="XM_002120850.4"/>
</dbReference>
<dbReference type="Ensembl" id="ENSCINT00000036420.1">
    <property type="protein sequence ID" value="ENSCINP00000035969.1"/>
    <property type="gene ID" value="ENSCING00000021369.1"/>
</dbReference>
<gene>
    <name evidence="14" type="primary">LOC100183461</name>
</gene>
<dbReference type="OMA" id="NKHLHIS"/>
<dbReference type="InParanoid" id="H2Y234"/>
<evidence type="ECO:0000313" key="15">
    <source>
        <dbReference type="Proteomes" id="UP000008144"/>
    </source>
</evidence>
<dbReference type="PANTHER" id="PTHR11954">
    <property type="entry name" value="D-DOPACHROME DECARBOXYLASE"/>
    <property type="match status" value="1"/>
</dbReference>
<keyword evidence="5" id="KW-0413">Isomerase</keyword>
<protein>
    <recommendedName>
        <fullName evidence="10">Macrophage migration inhibitory factor</fullName>
        <ecNumber evidence="9">5.3.2.1</ecNumber>
        <ecNumber evidence="8">5.3.3.12</ecNumber>
    </recommendedName>
    <alternativeName>
        <fullName evidence="13">L-dopachrome isomerase</fullName>
    </alternativeName>
    <alternativeName>
        <fullName evidence="11">L-dopachrome tautomerase</fullName>
    </alternativeName>
    <alternativeName>
        <fullName evidence="12">Phenylpyruvate tautomerase</fullName>
    </alternativeName>
</protein>
<dbReference type="GeneTree" id="ENSGT00940000155608"/>
<dbReference type="Pfam" id="PF01187">
    <property type="entry name" value="MIF"/>
    <property type="match status" value="1"/>
</dbReference>
<sequence length="124" mass="13608">MPEITIQTNVSSDKIASDLQEIVVELVSQHLNKPKANICVTVLTDLWMSFGESEEPCACCTVTSIVDFNAETCEKLAALLMPPLQKALGVSGTRFYLQFHEITAGIMGFQGTTVKVVRERKQSS</sequence>
<dbReference type="GO" id="GO:0050178">
    <property type="term" value="F:phenylpyruvate tautomerase activity"/>
    <property type="evidence" value="ECO:0000318"/>
    <property type="project" value="GO_Central"/>
</dbReference>
<evidence type="ECO:0000256" key="11">
    <source>
        <dbReference type="ARBA" id="ARBA00041631"/>
    </source>
</evidence>